<dbReference type="EMBL" id="BJLB01000001">
    <property type="protein sequence ID" value="GEA37661.1"/>
    <property type="molecule type" value="Genomic_DNA"/>
</dbReference>
<dbReference type="EMBL" id="CP050964">
    <property type="protein sequence ID" value="QIX93867.1"/>
    <property type="molecule type" value="Genomic_DNA"/>
</dbReference>
<dbReference type="GeneID" id="57964852"/>
<dbReference type="Proteomes" id="UP000315200">
    <property type="component" value="Unassembled WGS sequence"/>
</dbReference>
<dbReference type="RefSeq" id="WP_002588809.1">
    <property type="nucleotide sequence ID" value="NZ_BJLB01000001.1"/>
</dbReference>
<evidence type="ECO:0000313" key="4">
    <source>
        <dbReference type="Proteomes" id="UP000501069"/>
    </source>
</evidence>
<reference evidence="2 4" key="2">
    <citation type="submission" date="2019-11" db="EMBL/GenBank/DDBJ databases">
        <title>FDA dAtabase for Regulatory Grade micrObial Sequences (FDA-ARGOS): Supporting development and validation of Infectious Disease Dx tests.</title>
        <authorList>
            <person name="Turner S."/>
            <person name="Byrd R."/>
            <person name="Tallon L."/>
            <person name="Sadzewicz L."/>
            <person name="Vavikolanu K."/>
            <person name="Mehta A."/>
            <person name="Aluvathingal J."/>
            <person name="Nadendla S."/>
            <person name="Myers T."/>
            <person name="Yan Y."/>
            <person name="Sichtig H."/>
        </authorList>
    </citation>
    <scope>NUCLEOTIDE SEQUENCE [LARGE SCALE GENOMIC DNA]</scope>
    <source>
        <strain evidence="2 4">FDAARGOS_739</strain>
    </source>
</reference>
<accession>A0A829WDI8</accession>
<sequence length="52" mass="6266">MDKEKEIKKEDLINQFELLKKSSDEVYKNREFDSLSKLSMAMIELYKTIMAY</sequence>
<dbReference type="Proteomes" id="UP000501069">
    <property type="component" value="Chromosome"/>
</dbReference>
<evidence type="ECO:0000313" key="1">
    <source>
        <dbReference type="EMBL" id="GEA37661.1"/>
    </source>
</evidence>
<proteinExistence type="predicted"/>
<reference evidence="1 3" key="1">
    <citation type="submission" date="2019-06" db="EMBL/GenBank/DDBJ databases">
        <title>Draft genome sequence of [Clostridium] clostridioforme NBRC 113352.</title>
        <authorList>
            <person name="Miura T."/>
            <person name="Furukawa M."/>
            <person name="Shimamura M."/>
            <person name="Ohyama Y."/>
            <person name="Yamazoe A."/>
            <person name="Kawasaki H."/>
        </authorList>
    </citation>
    <scope>NUCLEOTIDE SEQUENCE [LARGE SCALE GENOMIC DNA]</scope>
    <source>
        <strain evidence="1 3">NBRC 113352</strain>
    </source>
</reference>
<evidence type="ECO:0000313" key="3">
    <source>
        <dbReference type="Proteomes" id="UP000315200"/>
    </source>
</evidence>
<protein>
    <submittedName>
        <fullName evidence="1">Uncharacterized protein</fullName>
    </submittedName>
</protein>
<gene>
    <name evidence="1" type="ORF">Ccl03g_33740</name>
    <name evidence="2" type="ORF">FOC47_26990</name>
</gene>
<evidence type="ECO:0000313" key="2">
    <source>
        <dbReference type="EMBL" id="QIX93867.1"/>
    </source>
</evidence>
<organism evidence="1 3">
    <name type="scientific">Enterocloster clostridioformis</name>
    <dbReference type="NCBI Taxonomy" id="1531"/>
    <lineage>
        <taxon>Bacteria</taxon>
        <taxon>Bacillati</taxon>
        <taxon>Bacillota</taxon>
        <taxon>Clostridia</taxon>
        <taxon>Lachnospirales</taxon>
        <taxon>Lachnospiraceae</taxon>
        <taxon>Enterocloster</taxon>
    </lineage>
</organism>
<name>A0A829WDI8_9FIRM</name>
<dbReference type="AlphaFoldDB" id="A0A829WDI8"/>